<organism evidence="6 7">
    <name type="scientific">Cladophialophora chaetospira</name>
    <dbReference type="NCBI Taxonomy" id="386627"/>
    <lineage>
        <taxon>Eukaryota</taxon>
        <taxon>Fungi</taxon>
        <taxon>Dikarya</taxon>
        <taxon>Ascomycota</taxon>
        <taxon>Pezizomycotina</taxon>
        <taxon>Eurotiomycetes</taxon>
        <taxon>Chaetothyriomycetidae</taxon>
        <taxon>Chaetothyriales</taxon>
        <taxon>Herpotrichiellaceae</taxon>
        <taxon>Cladophialophora</taxon>
    </lineage>
</organism>
<dbReference type="EMBL" id="JAPDRK010000023">
    <property type="protein sequence ID" value="KAJ9603042.1"/>
    <property type="molecule type" value="Genomic_DNA"/>
</dbReference>
<dbReference type="Proteomes" id="UP001172673">
    <property type="component" value="Unassembled WGS sequence"/>
</dbReference>
<dbReference type="AlphaFoldDB" id="A0AA38WXQ6"/>
<evidence type="ECO:0000313" key="6">
    <source>
        <dbReference type="EMBL" id="KAJ9603042.1"/>
    </source>
</evidence>
<evidence type="ECO:0000256" key="1">
    <source>
        <dbReference type="ARBA" id="ARBA00023015"/>
    </source>
</evidence>
<dbReference type="PANTHER" id="PTHR47424:SF5">
    <property type="entry name" value="ZN(II)2CYS6 TRANSCRIPTION FACTOR (EUROFUNG)"/>
    <property type="match status" value="1"/>
</dbReference>
<dbReference type="InterPro" id="IPR051127">
    <property type="entry name" value="Fungal_SecMet_Regulators"/>
</dbReference>
<dbReference type="GO" id="GO:0006351">
    <property type="term" value="P:DNA-templated transcription"/>
    <property type="evidence" value="ECO:0007669"/>
    <property type="project" value="InterPro"/>
</dbReference>
<evidence type="ECO:0000259" key="5">
    <source>
        <dbReference type="SMART" id="SM00906"/>
    </source>
</evidence>
<dbReference type="Pfam" id="PF04082">
    <property type="entry name" value="Fungal_trans"/>
    <property type="match status" value="1"/>
</dbReference>
<keyword evidence="2" id="KW-0804">Transcription</keyword>
<dbReference type="InterPro" id="IPR007219">
    <property type="entry name" value="XnlR_reg_dom"/>
</dbReference>
<dbReference type="GO" id="GO:0005634">
    <property type="term" value="C:nucleus"/>
    <property type="evidence" value="ECO:0007669"/>
    <property type="project" value="TreeGrafter"/>
</dbReference>
<dbReference type="GO" id="GO:0000435">
    <property type="term" value="P:positive regulation of transcription from RNA polymerase II promoter by galactose"/>
    <property type="evidence" value="ECO:0007669"/>
    <property type="project" value="TreeGrafter"/>
</dbReference>
<dbReference type="GO" id="GO:0000978">
    <property type="term" value="F:RNA polymerase II cis-regulatory region sequence-specific DNA binding"/>
    <property type="evidence" value="ECO:0007669"/>
    <property type="project" value="TreeGrafter"/>
</dbReference>
<name>A0AA38WXQ6_9EURO</name>
<feature type="compositionally biased region" description="Polar residues" evidence="4">
    <location>
        <begin position="85"/>
        <end position="94"/>
    </location>
</feature>
<dbReference type="GO" id="GO:0008270">
    <property type="term" value="F:zinc ion binding"/>
    <property type="evidence" value="ECO:0007669"/>
    <property type="project" value="InterPro"/>
</dbReference>
<reference evidence="6" key="1">
    <citation type="submission" date="2022-10" db="EMBL/GenBank/DDBJ databases">
        <title>Culturing micro-colonial fungi from biological soil crusts in the Mojave desert and describing Neophaeococcomyces mojavensis, and introducing the new genera and species Taxawa tesnikishii.</title>
        <authorList>
            <person name="Kurbessoian T."/>
            <person name="Stajich J.E."/>
        </authorList>
    </citation>
    <scope>NUCLEOTIDE SEQUENCE</scope>
    <source>
        <strain evidence="6">TK_41</strain>
    </source>
</reference>
<evidence type="ECO:0000256" key="2">
    <source>
        <dbReference type="ARBA" id="ARBA00023163"/>
    </source>
</evidence>
<comment type="caution">
    <text evidence="6">The sequence shown here is derived from an EMBL/GenBank/DDBJ whole genome shotgun (WGS) entry which is preliminary data.</text>
</comment>
<dbReference type="GO" id="GO:0000981">
    <property type="term" value="F:DNA-binding transcription factor activity, RNA polymerase II-specific"/>
    <property type="evidence" value="ECO:0007669"/>
    <property type="project" value="TreeGrafter"/>
</dbReference>
<dbReference type="SMART" id="SM00906">
    <property type="entry name" value="Fungal_trans"/>
    <property type="match status" value="1"/>
</dbReference>
<sequence>MQWTIAVRQLDDQYGETDQPSEPTDNIISDEPKLIGLNELTELVSALQRKVALLERNKGNLVEDKSDQPSESVHRGSDVVDENDVSPSVQSVQAGSPVYAGPTSSNFSLGLAKIILEQDIGAKTAQFALDPDLADSASCWEEEDDENEDESRQAVATSGSCTYGLHLHDALRLLQVYHECVGVLHPIVDMELLVQQCKTIWQPPQGHGQGHHPGPEFLEDQADLKLVLAIALLAEGGGSNATATKIHNDVQPAIASQMLAKNFTLQGQILLLLGAFYQVFQDDNRLASRYVAIACRLMIEAGLHQRHFLLQRFTRKAERAQILTILSTCLILDRQLNFNAGLPFTLKDTDVDIPEVDALPAYVQAMAAYARIGPPAWAAMTDERGRLRPRIRDEDFDYLDYQVRCWQDNLPVELRPQQNAKQSLGPSNALEIPLDRGTHLLRYILYLRANQFKIVILRPLLFSAQTVRANIKRVKALTHIANDTIETITEMNASYDLYRKQQPILNVFLSSALSTLFLIHIHGLTGQKLCADELSYCSGMAREGINRGLAIIRAYSSSRSSQRLWKKFAGQHGLLSRLGFASQDNASSGTTASLESHSIMAPLDGARHISNDLPSIPWVPVPLAGYPPLDGFDTLNQSRLPPSTTFDDYSPLPVLGMSPFLMSNDVNLMYNDLW</sequence>
<keyword evidence="7" id="KW-1185">Reference proteome</keyword>
<keyword evidence="3" id="KW-0539">Nucleus</keyword>
<evidence type="ECO:0000256" key="3">
    <source>
        <dbReference type="ARBA" id="ARBA00023242"/>
    </source>
</evidence>
<evidence type="ECO:0000313" key="7">
    <source>
        <dbReference type="Proteomes" id="UP001172673"/>
    </source>
</evidence>
<proteinExistence type="predicted"/>
<feature type="compositionally biased region" description="Basic and acidic residues" evidence="4">
    <location>
        <begin position="61"/>
        <end position="78"/>
    </location>
</feature>
<dbReference type="PANTHER" id="PTHR47424">
    <property type="entry name" value="REGULATORY PROTEIN GAL4"/>
    <property type="match status" value="1"/>
</dbReference>
<feature type="region of interest" description="Disordered" evidence="4">
    <location>
        <begin position="61"/>
        <end position="97"/>
    </location>
</feature>
<dbReference type="CDD" id="cd12148">
    <property type="entry name" value="fungal_TF_MHR"/>
    <property type="match status" value="1"/>
</dbReference>
<evidence type="ECO:0000256" key="4">
    <source>
        <dbReference type="SAM" id="MobiDB-lite"/>
    </source>
</evidence>
<gene>
    <name evidence="6" type="ORF">H2200_012337</name>
</gene>
<accession>A0AA38WXQ6</accession>
<protein>
    <recommendedName>
        <fullName evidence="5">Xylanolytic transcriptional activator regulatory domain-containing protein</fullName>
    </recommendedName>
</protein>
<feature type="domain" description="Xylanolytic transcriptional activator regulatory" evidence="5">
    <location>
        <begin position="287"/>
        <end position="362"/>
    </location>
</feature>
<keyword evidence="1" id="KW-0805">Transcription regulation</keyword>